<evidence type="ECO:0000313" key="3">
    <source>
        <dbReference type="EMBL" id="TVT82097.1"/>
    </source>
</evidence>
<evidence type="ECO:0000259" key="2">
    <source>
        <dbReference type="Pfam" id="PF14302"/>
    </source>
</evidence>
<sequence>MKKVLYITVLALALVACSKEANKSTETQAATEDKTVIAQTPNRISYLEISPKTVKCDAGAAQLDCLQVKKVEYKDGKKAYLSQDWENFYTEIEGFNHNTNEQVLIKVKEFDIPNPPADGSSIRYVLDEVIEQTPSK</sequence>
<gene>
    <name evidence="3" type="ORF">FPV60_09275</name>
</gene>
<dbReference type="RefSeq" id="WP_144583298.1">
    <property type="nucleotide sequence ID" value="NZ_VMTP01000055.1"/>
</dbReference>
<keyword evidence="1" id="KW-0732">Signal</keyword>
<comment type="caution">
    <text evidence="3">The sequence shown here is derived from an EMBL/GenBank/DDBJ whole genome shotgun (WGS) entry which is preliminary data.</text>
</comment>
<organism evidence="3 4">
    <name type="scientific">Acinetobacter colistiniresistens</name>
    <dbReference type="NCBI Taxonomy" id="280145"/>
    <lineage>
        <taxon>Bacteria</taxon>
        <taxon>Pseudomonadati</taxon>
        <taxon>Pseudomonadota</taxon>
        <taxon>Gammaproteobacteria</taxon>
        <taxon>Moraxellales</taxon>
        <taxon>Moraxellaceae</taxon>
        <taxon>Acinetobacter</taxon>
    </lineage>
</organism>
<feature type="signal peptide" evidence="1">
    <location>
        <begin position="1"/>
        <end position="21"/>
    </location>
</feature>
<dbReference type="Pfam" id="PF14302">
    <property type="entry name" value="DUF4377"/>
    <property type="match status" value="1"/>
</dbReference>
<dbReference type="EMBL" id="VMTP01000055">
    <property type="protein sequence ID" value="TVT82097.1"/>
    <property type="molecule type" value="Genomic_DNA"/>
</dbReference>
<dbReference type="AlphaFoldDB" id="A0A558F903"/>
<reference evidence="3 4" key="1">
    <citation type="submission" date="2019-07" db="EMBL/GenBank/DDBJ databases">
        <title>Draft Genome Sequence of the first blaOXA-58-Harboring Acinetobacter colistiniresistens clinical isolate from Brazil.</title>
        <authorList>
            <person name="Favaro L.S."/>
            <person name="Paula-Petroli S.B."/>
            <person name="Moura C.F."/>
            <person name="Tognim M.C.B."/>
            <person name="Venancio E.J."/>
            <person name="Yamada-Ogatta S.F."/>
            <person name="Carrara-Marroni F.E."/>
        </authorList>
    </citation>
    <scope>NUCLEOTIDE SEQUENCE [LARGE SCALE GENOMIC DNA]</scope>
    <source>
        <strain evidence="3 4">DL</strain>
    </source>
</reference>
<feature type="chain" id="PRO_5021704367" evidence="1">
    <location>
        <begin position="22"/>
        <end position="136"/>
    </location>
</feature>
<name>A0A558F903_9GAMM</name>
<dbReference type="InterPro" id="IPR025485">
    <property type="entry name" value="DUF4377"/>
</dbReference>
<dbReference type="Proteomes" id="UP000316981">
    <property type="component" value="Unassembled WGS sequence"/>
</dbReference>
<evidence type="ECO:0000256" key="1">
    <source>
        <dbReference type="SAM" id="SignalP"/>
    </source>
</evidence>
<evidence type="ECO:0000313" key="4">
    <source>
        <dbReference type="Proteomes" id="UP000316981"/>
    </source>
</evidence>
<proteinExistence type="predicted"/>
<dbReference type="PROSITE" id="PS51257">
    <property type="entry name" value="PROKAR_LIPOPROTEIN"/>
    <property type="match status" value="1"/>
</dbReference>
<accession>A0A558F903</accession>
<feature type="domain" description="DUF4377" evidence="2">
    <location>
        <begin position="49"/>
        <end position="132"/>
    </location>
</feature>
<protein>
    <submittedName>
        <fullName evidence="3">DUF4377 domain-containing protein</fullName>
    </submittedName>
</protein>